<dbReference type="Gene3D" id="3.40.50.300">
    <property type="entry name" value="P-loop containing nucleotide triphosphate hydrolases"/>
    <property type="match status" value="1"/>
</dbReference>
<reference evidence="3" key="1">
    <citation type="journal article" date="2015" name="Nature">
        <title>Complex archaea that bridge the gap between prokaryotes and eukaryotes.</title>
        <authorList>
            <person name="Spang A."/>
            <person name="Saw J.H."/>
            <person name="Jorgensen S.L."/>
            <person name="Zaremba-Niedzwiedzka K."/>
            <person name="Martijn J."/>
            <person name="Lind A.E."/>
            <person name="van Eijk R."/>
            <person name="Schleper C."/>
            <person name="Guy L."/>
            <person name="Ettema T.J."/>
        </authorList>
    </citation>
    <scope>NUCLEOTIDE SEQUENCE</scope>
</reference>
<dbReference type="GO" id="GO:0031297">
    <property type="term" value="P:replication fork processing"/>
    <property type="evidence" value="ECO:0007669"/>
    <property type="project" value="TreeGrafter"/>
</dbReference>
<feature type="domain" description="Helicase ATP-binding" evidence="2">
    <location>
        <begin position="12"/>
        <end position="216"/>
    </location>
</feature>
<dbReference type="InterPro" id="IPR038718">
    <property type="entry name" value="SNF2-like_sf"/>
</dbReference>
<dbReference type="Pfam" id="PF00271">
    <property type="entry name" value="Helicase_C"/>
    <property type="match status" value="1"/>
</dbReference>
<comment type="caution">
    <text evidence="3">The sequence shown here is derived from an EMBL/GenBank/DDBJ whole genome shotgun (WGS) entry which is preliminary data.</text>
</comment>
<sequence length="487" mass="56597">MVAIVPKSKFKFKAPPMAHQLVGLRRAWPLKEFAYFWEMGIGKTYEAINLAAARYKAGQIDACVIICPTSIKSIWYNDIEYDNPEDECEIKKFCPVDYSAWVYESGDKPVNWIREKKSELKFFILGVESLSIERGQSMNALDYFRRFHKFMCVIDESSRIKNWKAKRTENVILVGGWADYRLILTGTPVTQGLEDLYGQFKFLNENIIGCKNYFVFRNKYCVMGGWKNKIILGYQFQDHLLDKITPYVDCRTKKECLDLPEQVYPPPIIVQPTNEQKRVMKQLKDEFSMEDQGKEITISTILERTLRYQQVIGGTFPFEENGEYDTQPISGGNPKLDAILAYIEELSHGTKCIIWARFVPEIRYIIQALGDRWGEESVLGFYGATDKAQRPINSQAFQQDPKKRFIVSNQTVGGYGQTWTAATYALYYSNTFSYEDRYQSESRPHRKGQLYSVTYQDFEMAVPHDRMILTAVRKKRNLAKEVEESWT</sequence>
<dbReference type="InterPro" id="IPR001650">
    <property type="entry name" value="Helicase_C-like"/>
</dbReference>
<dbReference type="InterPro" id="IPR027417">
    <property type="entry name" value="P-loop_NTPase"/>
</dbReference>
<gene>
    <name evidence="3" type="ORF">LCGC14_0739880</name>
</gene>
<dbReference type="GO" id="GO:0005524">
    <property type="term" value="F:ATP binding"/>
    <property type="evidence" value="ECO:0007669"/>
    <property type="project" value="InterPro"/>
</dbReference>
<dbReference type="PANTHER" id="PTHR45766">
    <property type="entry name" value="DNA ANNEALING HELICASE AND ENDONUCLEASE ZRANB3 FAMILY MEMBER"/>
    <property type="match status" value="1"/>
</dbReference>
<organism evidence="3">
    <name type="scientific">marine sediment metagenome</name>
    <dbReference type="NCBI Taxonomy" id="412755"/>
    <lineage>
        <taxon>unclassified sequences</taxon>
        <taxon>metagenomes</taxon>
        <taxon>ecological metagenomes</taxon>
    </lineage>
</organism>
<keyword evidence="1" id="KW-0378">Hydrolase</keyword>
<dbReference type="SUPFAM" id="SSF52540">
    <property type="entry name" value="P-loop containing nucleoside triphosphate hydrolases"/>
    <property type="match status" value="2"/>
</dbReference>
<dbReference type="EMBL" id="LAZR01001743">
    <property type="protein sequence ID" value="KKN39792.1"/>
    <property type="molecule type" value="Genomic_DNA"/>
</dbReference>
<dbReference type="Pfam" id="PF00176">
    <property type="entry name" value="SNF2-rel_dom"/>
    <property type="match status" value="1"/>
</dbReference>
<evidence type="ECO:0000256" key="1">
    <source>
        <dbReference type="ARBA" id="ARBA00022801"/>
    </source>
</evidence>
<evidence type="ECO:0000313" key="3">
    <source>
        <dbReference type="EMBL" id="KKN39792.1"/>
    </source>
</evidence>
<evidence type="ECO:0000259" key="2">
    <source>
        <dbReference type="SMART" id="SM00487"/>
    </source>
</evidence>
<dbReference type="InterPro" id="IPR014001">
    <property type="entry name" value="Helicase_ATP-bd"/>
</dbReference>
<name>A0A0F9QS31_9ZZZZ</name>
<dbReference type="Gene3D" id="3.40.50.10810">
    <property type="entry name" value="Tandem AAA-ATPase domain"/>
    <property type="match status" value="1"/>
</dbReference>
<dbReference type="PANTHER" id="PTHR45766:SF6">
    <property type="entry name" value="SWI_SNF-RELATED MATRIX-ASSOCIATED ACTIN-DEPENDENT REGULATOR OF CHROMATIN SUBFAMILY A-LIKE PROTEIN 1"/>
    <property type="match status" value="1"/>
</dbReference>
<dbReference type="GO" id="GO:0016787">
    <property type="term" value="F:hydrolase activity"/>
    <property type="evidence" value="ECO:0007669"/>
    <property type="project" value="UniProtKB-KW"/>
</dbReference>
<proteinExistence type="predicted"/>
<protein>
    <recommendedName>
        <fullName evidence="2">Helicase ATP-binding domain-containing protein</fullName>
    </recommendedName>
</protein>
<accession>A0A0F9QS31</accession>
<dbReference type="InterPro" id="IPR000330">
    <property type="entry name" value="SNF2_N"/>
</dbReference>
<dbReference type="AlphaFoldDB" id="A0A0F9QS31"/>
<dbReference type="SMART" id="SM00487">
    <property type="entry name" value="DEXDc"/>
    <property type="match status" value="1"/>
</dbReference>
<dbReference type="GO" id="GO:0006281">
    <property type="term" value="P:DNA repair"/>
    <property type="evidence" value="ECO:0007669"/>
    <property type="project" value="TreeGrafter"/>
</dbReference>